<evidence type="ECO:0000256" key="1">
    <source>
        <dbReference type="ARBA" id="ARBA00022723"/>
    </source>
</evidence>
<evidence type="ECO:0000313" key="6">
    <source>
        <dbReference type="WBParaSite" id="ASIM_0001130301-mRNA-1"/>
    </source>
</evidence>
<name>A0A0M3JTF0_ANISI</name>
<dbReference type="GO" id="GO:0005509">
    <property type="term" value="F:calcium ion binding"/>
    <property type="evidence" value="ECO:0007669"/>
    <property type="project" value="InterPro"/>
</dbReference>
<dbReference type="InterPro" id="IPR002048">
    <property type="entry name" value="EF_hand_dom"/>
</dbReference>
<dbReference type="PANTHER" id="PTHR23055:SF167">
    <property type="entry name" value="EF-HAND DOMAIN-CONTAINING PROTEIN"/>
    <property type="match status" value="1"/>
</dbReference>
<evidence type="ECO:0000313" key="5">
    <source>
        <dbReference type="Proteomes" id="UP000267096"/>
    </source>
</evidence>
<dbReference type="PANTHER" id="PTHR23055">
    <property type="entry name" value="CALCIUM BINDING PROTEINS"/>
    <property type="match status" value="1"/>
</dbReference>
<gene>
    <name evidence="4" type="ORF">ASIM_LOCUS10861</name>
</gene>
<evidence type="ECO:0000313" key="4">
    <source>
        <dbReference type="EMBL" id="VDK43829.1"/>
    </source>
</evidence>
<dbReference type="EMBL" id="UYRR01031023">
    <property type="protein sequence ID" value="VDK43829.1"/>
    <property type="molecule type" value="Genomic_DNA"/>
</dbReference>
<dbReference type="Gene3D" id="1.10.238.10">
    <property type="entry name" value="EF-hand"/>
    <property type="match status" value="1"/>
</dbReference>
<evidence type="ECO:0000259" key="3">
    <source>
        <dbReference type="PROSITE" id="PS50222"/>
    </source>
</evidence>
<reference evidence="4 5" key="2">
    <citation type="submission" date="2018-11" db="EMBL/GenBank/DDBJ databases">
        <authorList>
            <consortium name="Pathogen Informatics"/>
        </authorList>
    </citation>
    <scope>NUCLEOTIDE SEQUENCE [LARGE SCALE GENOMIC DNA]</scope>
</reference>
<keyword evidence="1" id="KW-0479">Metal-binding</keyword>
<keyword evidence="5" id="KW-1185">Reference proteome</keyword>
<protein>
    <submittedName>
        <fullName evidence="6">Neurocalcin, putative (inferred by orthology to a S. mansoni protein)</fullName>
    </submittedName>
</protein>
<dbReference type="WBParaSite" id="ASIM_0001130301-mRNA-1">
    <property type="protein sequence ID" value="ASIM_0001130301-mRNA-1"/>
    <property type="gene ID" value="ASIM_0001130301"/>
</dbReference>
<accession>A0A0M3JTF0</accession>
<proteinExistence type="predicted"/>
<dbReference type="OrthoDB" id="191686at2759"/>
<dbReference type="SUPFAM" id="SSF47473">
    <property type="entry name" value="EF-hand"/>
    <property type="match status" value="1"/>
</dbReference>
<dbReference type="Proteomes" id="UP000267096">
    <property type="component" value="Unassembled WGS sequence"/>
</dbReference>
<reference evidence="6" key="1">
    <citation type="submission" date="2017-02" db="UniProtKB">
        <authorList>
            <consortium name="WormBaseParasite"/>
        </authorList>
    </citation>
    <scope>IDENTIFICATION</scope>
</reference>
<keyword evidence="2" id="KW-0677">Repeat</keyword>
<evidence type="ECO:0000256" key="2">
    <source>
        <dbReference type="ARBA" id="ARBA00022737"/>
    </source>
</evidence>
<sequence length="104" mass="12231">MDDPDDERPPTPRYRPQSIAKICSITKFTKREVQIMYRAFKQGCPCGTIMLDQFQEIYAQFFPRGSSSKYAEYVFKTFDRDDDGIISFEVAFMRFIFTSLPNEL</sequence>
<feature type="domain" description="EF-hand" evidence="3">
    <location>
        <begin position="66"/>
        <end position="101"/>
    </location>
</feature>
<dbReference type="PRINTS" id="PR00450">
    <property type="entry name" value="RECOVERIN"/>
</dbReference>
<organism evidence="6">
    <name type="scientific">Anisakis simplex</name>
    <name type="common">Herring worm</name>
    <dbReference type="NCBI Taxonomy" id="6269"/>
    <lineage>
        <taxon>Eukaryota</taxon>
        <taxon>Metazoa</taxon>
        <taxon>Ecdysozoa</taxon>
        <taxon>Nematoda</taxon>
        <taxon>Chromadorea</taxon>
        <taxon>Rhabditida</taxon>
        <taxon>Spirurina</taxon>
        <taxon>Ascaridomorpha</taxon>
        <taxon>Ascaridoidea</taxon>
        <taxon>Anisakidae</taxon>
        <taxon>Anisakis</taxon>
        <taxon>Anisakis simplex complex</taxon>
    </lineage>
</organism>
<dbReference type="InterPro" id="IPR011992">
    <property type="entry name" value="EF-hand-dom_pair"/>
</dbReference>
<dbReference type="InterPro" id="IPR028846">
    <property type="entry name" value="Recoverin"/>
</dbReference>
<dbReference type="AlphaFoldDB" id="A0A0M3JTF0"/>
<dbReference type="PROSITE" id="PS50222">
    <property type="entry name" value="EF_HAND_2"/>
    <property type="match status" value="1"/>
</dbReference>